<keyword evidence="3" id="KW-1185">Reference proteome</keyword>
<gene>
    <name evidence="2" type="ORF">CSOJ01_02352</name>
</gene>
<evidence type="ECO:0008006" key="4">
    <source>
        <dbReference type="Google" id="ProtNLM"/>
    </source>
</evidence>
<organism evidence="2 3">
    <name type="scientific">Colletotrichum sojae</name>
    <dbReference type="NCBI Taxonomy" id="2175907"/>
    <lineage>
        <taxon>Eukaryota</taxon>
        <taxon>Fungi</taxon>
        <taxon>Dikarya</taxon>
        <taxon>Ascomycota</taxon>
        <taxon>Pezizomycotina</taxon>
        <taxon>Sordariomycetes</taxon>
        <taxon>Hypocreomycetidae</taxon>
        <taxon>Glomerellales</taxon>
        <taxon>Glomerellaceae</taxon>
        <taxon>Colletotrichum</taxon>
        <taxon>Colletotrichum orchidearum species complex</taxon>
    </lineage>
</organism>
<name>A0A8H6JRB8_9PEZI</name>
<evidence type="ECO:0000313" key="2">
    <source>
        <dbReference type="EMBL" id="KAF6817642.1"/>
    </source>
</evidence>
<sequence>MPGDCVMLAVSGPLLFFFLIEQAAAIVELKQLVQGRMAVKDLCVIHLGGRSSRFMRGNHVLQNGECHCGEGWEAELGKTGWRTGELAG</sequence>
<reference evidence="2 3" key="1">
    <citation type="journal article" date="2020" name="Phytopathology">
        <title>Genome Sequence Resources of Colletotrichum truncatum, C. plurivorum, C. musicola, and C. sojae: Four Species Pathogenic to Soybean (Glycine max).</title>
        <authorList>
            <person name="Rogerio F."/>
            <person name="Boufleur T.R."/>
            <person name="Ciampi-Guillardi M."/>
            <person name="Sukno S.A."/>
            <person name="Thon M.R."/>
            <person name="Massola Junior N.S."/>
            <person name="Baroncelli R."/>
        </authorList>
    </citation>
    <scope>NUCLEOTIDE SEQUENCE [LARGE SCALE GENOMIC DNA]</scope>
    <source>
        <strain evidence="2 3">LFN0009</strain>
    </source>
</reference>
<evidence type="ECO:0000256" key="1">
    <source>
        <dbReference type="SAM" id="SignalP"/>
    </source>
</evidence>
<dbReference type="Proteomes" id="UP000652219">
    <property type="component" value="Unassembled WGS sequence"/>
</dbReference>
<feature type="chain" id="PRO_5034075534" description="Secreted protein" evidence="1">
    <location>
        <begin position="26"/>
        <end position="88"/>
    </location>
</feature>
<accession>A0A8H6JRB8</accession>
<protein>
    <recommendedName>
        <fullName evidence="4">Secreted protein</fullName>
    </recommendedName>
</protein>
<dbReference type="EMBL" id="WIGN01000020">
    <property type="protein sequence ID" value="KAF6817642.1"/>
    <property type="molecule type" value="Genomic_DNA"/>
</dbReference>
<proteinExistence type="predicted"/>
<feature type="signal peptide" evidence="1">
    <location>
        <begin position="1"/>
        <end position="25"/>
    </location>
</feature>
<keyword evidence="1" id="KW-0732">Signal</keyword>
<comment type="caution">
    <text evidence="2">The sequence shown here is derived from an EMBL/GenBank/DDBJ whole genome shotgun (WGS) entry which is preliminary data.</text>
</comment>
<dbReference type="AlphaFoldDB" id="A0A8H6JRB8"/>
<evidence type="ECO:0000313" key="3">
    <source>
        <dbReference type="Proteomes" id="UP000652219"/>
    </source>
</evidence>